<dbReference type="AlphaFoldDB" id="A0AAV3ZWA3"/>
<reference evidence="2 3" key="1">
    <citation type="journal article" date="2021" name="Elife">
        <title>Chloroplast acquisition without the gene transfer in kleptoplastic sea slugs, Plakobranchus ocellatus.</title>
        <authorList>
            <person name="Maeda T."/>
            <person name="Takahashi S."/>
            <person name="Yoshida T."/>
            <person name="Shimamura S."/>
            <person name="Takaki Y."/>
            <person name="Nagai Y."/>
            <person name="Toyoda A."/>
            <person name="Suzuki Y."/>
            <person name="Arimoto A."/>
            <person name="Ishii H."/>
            <person name="Satoh N."/>
            <person name="Nishiyama T."/>
            <person name="Hasebe M."/>
            <person name="Maruyama T."/>
            <person name="Minagawa J."/>
            <person name="Obokata J."/>
            <person name="Shigenobu S."/>
        </authorList>
    </citation>
    <scope>NUCLEOTIDE SEQUENCE [LARGE SCALE GENOMIC DNA]</scope>
</reference>
<evidence type="ECO:0000313" key="2">
    <source>
        <dbReference type="EMBL" id="GFN98707.1"/>
    </source>
</evidence>
<comment type="caution">
    <text evidence="2">The sequence shown here is derived from an EMBL/GenBank/DDBJ whole genome shotgun (WGS) entry which is preliminary data.</text>
</comment>
<dbReference type="EMBL" id="BLXT01002861">
    <property type="protein sequence ID" value="GFN98707.1"/>
    <property type="molecule type" value="Genomic_DNA"/>
</dbReference>
<gene>
    <name evidence="2" type="ORF">PoB_002521300</name>
</gene>
<sequence>MEVKRSGGYQVRGPRFESQSRPSKFFPVSLCPPRSKGGAESKVKLPHDAVYAKNNQDPTHGFLMLELRVEPTLLSWKHEHRFHPLRISTVKLLSLSDMTSGPKINWCQNEASKTSQFGSSAPAGAECVRMDMFHAP</sequence>
<keyword evidence="3" id="KW-1185">Reference proteome</keyword>
<name>A0AAV3ZWA3_9GAST</name>
<evidence type="ECO:0000313" key="3">
    <source>
        <dbReference type="Proteomes" id="UP000735302"/>
    </source>
</evidence>
<accession>A0AAV3ZWA3</accession>
<protein>
    <submittedName>
        <fullName evidence="2">Uncharacterized protein</fullName>
    </submittedName>
</protein>
<evidence type="ECO:0000256" key="1">
    <source>
        <dbReference type="SAM" id="MobiDB-lite"/>
    </source>
</evidence>
<organism evidence="2 3">
    <name type="scientific">Plakobranchus ocellatus</name>
    <dbReference type="NCBI Taxonomy" id="259542"/>
    <lineage>
        <taxon>Eukaryota</taxon>
        <taxon>Metazoa</taxon>
        <taxon>Spiralia</taxon>
        <taxon>Lophotrochozoa</taxon>
        <taxon>Mollusca</taxon>
        <taxon>Gastropoda</taxon>
        <taxon>Heterobranchia</taxon>
        <taxon>Euthyneura</taxon>
        <taxon>Panpulmonata</taxon>
        <taxon>Sacoglossa</taxon>
        <taxon>Placobranchoidea</taxon>
        <taxon>Plakobranchidae</taxon>
        <taxon>Plakobranchus</taxon>
    </lineage>
</organism>
<proteinExistence type="predicted"/>
<feature type="region of interest" description="Disordered" evidence="1">
    <location>
        <begin position="1"/>
        <end position="22"/>
    </location>
</feature>
<dbReference type="Proteomes" id="UP000735302">
    <property type="component" value="Unassembled WGS sequence"/>
</dbReference>